<evidence type="ECO:0000256" key="2">
    <source>
        <dbReference type="ARBA" id="ARBA00012247"/>
    </source>
</evidence>
<dbReference type="GO" id="GO:0004519">
    <property type="term" value="F:endonuclease activity"/>
    <property type="evidence" value="ECO:0007669"/>
    <property type="project" value="UniProtKB-KW"/>
</dbReference>
<protein>
    <recommendedName>
        <fullName evidence="2">glycerophosphodiester phosphodiesterase</fullName>
        <ecNumber evidence="2">3.1.4.46</ecNumber>
    </recommendedName>
</protein>
<comment type="catalytic activity">
    <reaction evidence="6">
        <text>a sn-glycero-3-phosphodiester + H2O = an alcohol + sn-glycerol 3-phosphate + H(+)</text>
        <dbReference type="Rhea" id="RHEA:12969"/>
        <dbReference type="ChEBI" id="CHEBI:15377"/>
        <dbReference type="ChEBI" id="CHEBI:15378"/>
        <dbReference type="ChEBI" id="CHEBI:30879"/>
        <dbReference type="ChEBI" id="CHEBI:57597"/>
        <dbReference type="ChEBI" id="CHEBI:83408"/>
        <dbReference type="EC" id="3.1.4.46"/>
    </reaction>
</comment>
<dbReference type="EC" id="3.1.4.46" evidence="2"/>
<name>A0A9X0R4H5_9PROT</name>
<evidence type="ECO:0000313" key="8">
    <source>
        <dbReference type="EMBL" id="MBC4018397.1"/>
    </source>
</evidence>
<dbReference type="Pfam" id="PF03009">
    <property type="entry name" value="GDPD"/>
    <property type="match status" value="2"/>
</dbReference>
<dbReference type="SUPFAM" id="SSF51695">
    <property type="entry name" value="PLC-like phosphodiesterases"/>
    <property type="match status" value="1"/>
</dbReference>
<evidence type="ECO:0000256" key="6">
    <source>
        <dbReference type="ARBA" id="ARBA00047512"/>
    </source>
</evidence>
<dbReference type="AlphaFoldDB" id="A0A9X0R4H5"/>
<comment type="caution">
    <text evidence="8">The sequence shown here is derived from an EMBL/GenBank/DDBJ whole genome shotgun (WGS) entry which is preliminary data.</text>
</comment>
<reference evidence="8" key="1">
    <citation type="submission" date="2020-08" db="EMBL/GenBank/DDBJ databases">
        <authorList>
            <person name="Hu Y."/>
            <person name="Nguyen S.V."/>
            <person name="Li F."/>
            <person name="Fanning S."/>
        </authorList>
    </citation>
    <scope>NUCLEOTIDE SEQUENCE</scope>
    <source>
        <strain evidence="8">SYSU D8009</strain>
    </source>
</reference>
<dbReference type="GO" id="GO:0006071">
    <property type="term" value="P:glycerol metabolic process"/>
    <property type="evidence" value="ECO:0007669"/>
    <property type="project" value="UniProtKB-KW"/>
</dbReference>
<dbReference type="PANTHER" id="PTHR43620:SF7">
    <property type="entry name" value="GLYCEROPHOSPHODIESTER PHOSPHODIESTERASE GDPD5-RELATED"/>
    <property type="match status" value="1"/>
</dbReference>
<proteinExistence type="inferred from homology"/>
<keyword evidence="9" id="KW-1185">Reference proteome</keyword>
<dbReference type="InterPro" id="IPR036691">
    <property type="entry name" value="Endo/exonu/phosph_ase_sf"/>
</dbReference>
<dbReference type="PROSITE" id="PS51704">
    <property type="entry name" value="GP_PDE"/>
    <property type="match status" value="1"/>
</dbReference>
<comment type="similarity">
    <text evidence="1">Belongs to the glycerophosphoryl diester phosphodiesterase family.</text>
</comment>
<keyword evidence="5" id="KW-0378">Hydrolase</keyword>
<dbReference type="GO" id="GO:0008889">
    <property type="term" value="F:glycerophosphodiester phosphodiesterase activity"/>
    <property type="evidence" value="ECO:0007669"/>
    <property type="project" value="UniProtKB-EC"/>
</dbReference>
<evidence type="ECO:0000256" key="1">
    <source>
        <dbReference type="ARBA" id="ARBA00007277"/>
    </source>
</evidence>
<keyword evidence="8" id="KW-0255">Endonuclease</keyword>
<dbReference type="InterPro" id="IPR017946">
    <property type="entry name" value="PLC-like_Pdiesterase_TIM-brl"/>
</dbReference>
<dbReference type="Proteomes" id="UP000600101">
    <property type="component" value="Unassembled WGS sequence"/>
</dbReference>
<feature type="domain" description="GP-PDE" evidence="7">
    <location>
        <begin position="413"/>
        <end position="781"/>
    </location>
</feature>
<dbReference type="Gene3D" id="3.60.10.10">
    <property type="entry name" value="Endonuclease/exonuclease/phosphatase"/>
    <property type="match status" value="1"/>
</dbReference>
<dbReference type="InterPro" id="IPR030395">
    <property type="entry name" value="GP_PDE_dom"/>
</dbReference>
<keyword evidence="8" id="KW-0540">Nuclease</keyword>
<dbReference type="Pfam" id="PF03372">
    <property type="entry name" value="Exo_endo_phos"/>
    <property type="match status" value="1"/>
</dbReference>
<evidence type="ECO:0000259" key="7">
    <source>
        <dbReference type="PROSITE" id="PS51704"/>
    </source>
</evidence>
<dbReference type="SUPFAM" id="SSF56219">
    <property type="entry name" value="DNase I-like"/>
    <property type="match status" value="1"/>
</dbReference>
<dbReference type="GO" id="GO:0042597">
    <property type="term" value="C:periplasmic space"/>
    <property type="evidence" value="ECO:0007669"/>
    <property type="project" value="TreeGrafter"/>
</dbReference>
<dbReference type="RefSeq" id="WP_186773149.1">
    <property type="nucleotide sequence ID" value="NZ_JACOMF010000053.1"/>
</dbReference>
<keyword evidence="4" id="KW-0319">Glycerol metabolism</keyword>
<evidence type="ECO:0000256" key="4">
    <source>
        <dbReference type="ARBA" id="ARBA00022798"/>
    </source>
</evidence>
<accession>A0A9X0R4H5</accession>
<dbReference type="PANTHER" id="PTHR43620">
    <property type="entry name" value="GLYCEROPHOSPHORYL DIESTER PHOSPHODIESTERASE"/>
    <property type="match status" value="1"/>
</dbReference>
<sequence>MATTDGAFRAATFNSSLNRAAEGQLVADLATPSDAQAQAVAEIVQRTAPDILLMNEFDYAPYEAAAGLLRLNYLDLPQDTLGLGPTDAAGYPYAFVAPLNTGLASGFDLNHDGQVVTTPGGRGYGDDALGFGEFPGQYGMAIFSKFPILEEHVRTFQTFLWKDMPGARLPDDAATPATGDWYSPEELAVLRLPSKSFWDIPVLVEGEVVHILALHPTPPTFDGPEDRNGLRNADEIRLVADYVTPGHGGYIYDDEGVYGGLPVGERFVVLGDLNADPQDGDSTDQAILQLLNSSAVDASLRPASAGGPEQAALQGGANAAHLGDPAFDTADFADAAPGNLRADYVLPSKAGLAPRGAGVFWPQADDPLLPLVGRFDPSLPGGFPSSDHRLVWSDVALTPDEPRGFATLDGEPPVVIGHRGASAERPEHTLASYRLAIEQGAEVIEPDLVVTKDGRLIARHEPEIGGTTDVADRPEFADRQTTKMLDGVPVEGWWAEDFTLAEIKTLYARERIPEIRPDNTTYDDLYRIPTFAEVIDLVKQAEVETGRKIGIAPETKHPTYFEFEGRGLDGTPIGQDTSRLLVDTLVANDFTDPSRVIIQSFELANLIELQREIMPAAGIDIPLLQLMNEGGYDIAFNLDPARGNNPDAYAGFDVPLTTESAANGDLYAPTALRAMKALYAEGIGPYKDDILPVRTVSPVDGDGDRRATITRQLTGEVTDLLDDAHEAGLEVIIYTLRDEEPFQSLNPDGSVRLAEEEYRAFIDLGVDGFFTDSPASGRAAVDGAVADLL</sequence>
<gene>
    <name evidence="8" type="ORF">H7965_24230</name>
</gene>
<dbReference type="GO" id="GO:0006629">
    <property type="term" value="P:lipid metabolic process"/>
    <property type="evidence" value="ECO:0007669"/>
    <property type="project" value="InterPro"/>
</dbReference>
<evidence type="ECO:0000313" key="9">
    <source>
        <dbReference type="Proteomes" id="UP000600101"/>
    </source>
</evidence>
<dbReference type="InterPro" id="IPR005135">
    <property type="entry name" value="Endo/exonuclease/phosphatase"/>
</dbReference>
<dbReference type="EMBL" id="JACOMF010000053">
    <property type="protein sequence ID" value="MBC4018397.1"/>
    <property type="molecule type" value="Genomic_DNA"/>
</dbReference>
<keyword evidence="3" id="KW-0732">Signal</keyword>
<organism evidence="8 9">
    <name type="scientific">Siccirubricoccus deserti</name>
    <dbReference type="NCBI Taxonomy" id="2013562"/>
    <lineage>
        <taxon>Bacteria</taxon>
        <taxon>Pseudomonadati</taxon>
        <taxon>Pseudomonadota</taxon>
        <taxon>Alphaproteobacteria</taxon>
        <taxon>Acetobacterales</taxon>
        <taxon>Roseomonadaceae</taxon>
        <taxon>Siccirubricoccus</taxon>
    </lineage>
</organism>
<dbReference type="Gene3D" id="3.20.20.190">
    <property type="entry name" value="Phosphatidylinositol (PI) phosphodiesterase"/>
    <property type="match status" value="1"/>
</dbReference>
<evidence type="ECO:0000256" key="5">
    <source>
        <dbReference type="ARBA" id="ARBA00022801"/>
    </source>
</evidence>
<evidence type="ECO:0000256" key="3">
    <source>
        <dbReference type="ARBA" id="ARBA00022729"/>
    </source>
</evidence>